<organism evidence="3 4">
    <name type="scientific">Candidatus Kaiserbacteria bacterium RIFCSPHIGHO2_02_FULL_49_16</name>
    <dbReference type="NCBI Taxonomy" id="1798490"/>
    <lineage>
        <taxon>Bacteria</taxon>
        <taxon>Candidatus Kaiseribacteriota</taxon>
    </lineage>
</organism>
<proteinExistence type="predicted"/>
<feature type="compositionally biased region" description="Polar residues" evidence="1">
    <location>
        <begin position="102"/>
        <end position="114"/>
    </location>
</feature>
<evidence type="ECO:0000256" key="2">
    <source>
        <dbReference type="SAM" id="Phobius"/>
    </source>
</evidence>
<keyword evidence="2" id="KW-1133">Transmembrane helix</keyword>
<sequence length="127" mass="13282">MTDFLSNNKLIIAFAAVVIAGAIWYGFSYAGSSREAVLGTEKVVAALNDEDQDIVKNLLILRSVDLNGTILSSKAFLGLQDFGTEITQEPVGRPDPFAPLSASVQVPATPASQTGSGGARTVTNPLD</sequence>
<evidence type="ECO:0000313" key="3">
    <source>
        <dbReference type="EMBL" id="OGG59454.1"/>
    </source>
</evidence>
<dbReference type="Proteomes" id="UP000178042">
    <property type="component" value="Unassembled WGS sequence"/>
</dbReference>
<comment type="caution">
    <text evidence="3">The sequence shown here is derived from an EMBL/GenBank/DDBJ whole genome shotgun (WGS) entry which is preliminary data.</text>
</comment>
<reference evidence="3 4" key="1">
    <citation type="journal article" date="2016" name="Nat. Commun.">
        <title>Thousands of microbial genomes shed light on interconnected biogeochemical processes in an aquifer system.</title>
        <authorList>
            <person name="Anantharaman K."/>
            <person name="Brown C.T."/>
            <person name="Hug L.A."/>
            <person name="Sharon I."/>
            <person name="Castelle C.J."/>
            <person name="Probst A.J."/>
            <person name="Thomas B.C."/>
            <person name="Singh A."/>
            <person name="Wilkins M.J."/>
            <person name="Karaoz U."/>
            <person name="Brodie E.L."/>
            <person name="Williams K.H."/>
            <person name="Hubbard S.S."/>
            <person name="Banfield J.F."/>
        </authorList>
    </citation>
    <scope>NUCLEOTIDE SEQUENCE [LARGE SCALE GENOMIC DNA]</scope>
</reference>
<evidence type="ECO:0000313" key="4">
    <source>
        <dbReference type="Proteomes" id="UP000178042"/>
    </source>
</evidence>
<feature type="transmembrane region" description="Helical" evidence="2">
    <location>
        <begin position="12"/>
        <end position="32"/>
    </location>
</feature>
<keyword evidence="2" id="KW-0812">Transmembrane</keyword>
<protein>
    <submittedName>
        <fullName evidence="3">Uncharacterized protein</fullName>
    </submittedName>
</protein>
<dbReference type="EMBL" id="MFLD01000026">
    <property type="protein sequence ID" value="OGG59454.1"/>
    <property type="molecule type" value="Genomic_DNA"/>
</dbReference>
<evidence type="ECO:0000256" key="1">
    <source>
        <dbReference type="SAM" id="MobiDB-lite"/>
    </source>
</evidence>
<name>A0A1F6DDG1_9BACT</name>
<accession>A0A1F6DDG1</accession>
<dbReference type="AlphaFoldDB" id="A0A1F6DDG1"/>
<gene>
    <name evidence="3" type="ORF">A3C86_00665</name>
</gene>
<feature type="region of interest" description="Disordered" evidence="1">
    <location>
        <begin position="88"/>
        <end position="127"/>
    </location>
</feature>
<keyword evidence="2" id="KW-0472">Membrane</keyword>